<reference evidence="2 3" key="1">
    <citation type="submission" date="2020-02" db="EMBL/GenBank/DDBJ databases">
        <title>Balneolaceae bacterium YR4-1, complete genome.</title>
        <authorList>
            <person name="Li Y."/>
            <person name="Wu S."/>
        </authorList>
    </citation>
    <scope>NUCLEOTIDE SEQUENCE [LARGE SCALE GENOMIC DNA]</scope>
    <source>
        <strain evidence="2 3">YR4-1</strain>
    </source>
</reference>
<dbReference type="Pfam" id="PF00903">
    <property type="entry name" value="Glyoxalase"/>
    <property type="match status" value="1"/>
</dbReference>
<gene>
    <name evidence="2" type="ORF">G3570_12320</name>
</gene>
<keyword evidence="3" id="KW-1185">Reference proteome</keyword>
<sequence>MMKRVTGIGGVFFKSENPEKSKEWYRKHLGIQSGQYGGTFEWRHAEDEKKKGFTAWGPFDKDTDYFAPSKKDFMYNYRVDDLEALLKVLEEEGVEVVGEMEVYDYGKFGWIMDPDGQKIELWEPNDSVYENMADEENNTNKSS</sequence>
<dbReference type="CDD" id="cd06587">
    <property type="entry name" value="VOC"/>
    <property type="match status" value="1"/>
</dbReference>
<dbReference type="Gene3D" id="3.10.180.10">
    <property type="entry name" value="2,3-Dihydroxybiphenyl 1,2-Dioxygenase, domain 1"/>
    <property type="match status" value="1"/>
</dbReference>
<dbReference type="EMBL" id="JAALLT010000004">
    <property type="protein sequence ID" value="NGP77424.1"/>
    <property type="molecule type" value="Genomic_DNA"/>
</dbReference>
<organism evidence="2 3">
    <name type="scientific">Halalkalibaculum roseum</name>
    <dbReference type="NCBI Taxonomy" id="2709311"/>
    <lineage>
        <taxon>Bacteria</taxon>
        <taxon>Pseudomonadati</taxon>
        <taxon>Balneolota</taxon>
        <taxon>Balneolia</taxon>
        <taxon>Balneolales</taxon>
        <taxon>Balneolaceae</taxon>
        <taxon>Halalkalibaculum</taxon>
    </lineage>
</organism>
<evidence type="ECO:0000313" key="3">
    <source>
        <dbReference type="Proteomes" id="UP000473278"/>
    </source>
</evidence>
<dbReference type="PROSITE" id="PS51819">
    <property type="entry name" value="VOC"/>
    <property type="match status" value="1"/>
</dbReference>
<protein>
    <submittedName>
        <fullName evidence="2">VOC family protein</fullName>
    </submittedName>
</protein>
<name>A0A6M1T1J7_9BACT</name>
<comment type="caution">
    <text evidence="2">The sequence shown here is derived from an EMBL/GenBank/DDBJ whole genome shotgun (WGS) entry which is preliminary data.</text>
</comment>
<evidence type="ECO:0000313" key="2">
    <source>
        <dbReference type="EMBL" id="NGP77424.1"/>
    </source>
</evidence>
<dbReference type="Proteomes" id="UP000473278">
    <property type="component" value="Unassembled WGS sequence"/>
</dbReference>
<evidence type="ECO:0000259" key="1">
    <source>
        <dbReference type="PROSITE" id="PS51819"/>
    </source>
</evidence>
<feature type="domain" description="VOC" evidence="1">
    <location>
        <begin position="7"/>
        <end position="124"/>
    </location>
</feature>
<dbReference type="InterPro" id="IPR037523">
    <property type="entry name" value="VOC_core"/>
</dbReference>
<dbReference type="InterPro" id="IPR004360">
    <property type="entry name" value="Glyas_Fos-R_dOase_dom"/>
</dbReference>
<dbReference type="PANTHER" id="PTHR33993:SF5">
    <property type="entry name" value="GLYOXALASE"/>
    <property type="match status" value="1"/>
</dbReference>
<dbReference type="PANTHER" id="PTHR33993">
    <property type="entry name" value="GLYOXALASE-RELATED"/>
    <property type="match status" value="1"/>
</dbReference>
<dbReference type="AlphaFoldDB" id="A0A6M1T1J7"/>
<proteinExistence type="predicted"/>
<dbReference type="InterPro" id="IPR029068">
    <property type="entry name" value="Glyas_Bleomycin-R_OHBP_Dase"/>
</dbReference>
<accession>A0A6M1T1J7</accession>
<dbReference type="InterPro" id="IPR052164">
    <property type="entry name" value="Anthracycline_SecMetBiosynth"/>
</dbReference>
<dbReference type="SUPFAM" id="SSF54593">
    <property type="entry name" value="Glyoxalase/Bleomycin resistance protein/Dihydroxybiphenyl dioxygenase"/>
    <property type="match status" value="1"/>
</dbReference>